<dbReference type="EMBL" id="JBHMDG010000012">
    <property type="protein sequence ID" value="MFB9313291.1"/>
    <property type="molecule type" value="Genomic_DNA"/>
</dbReference>
<organism evidence="10 11">
    <name type="scientific">Nocardioides plantarum</name>
    <dbReference type="NCBI Taxonomy" id="29299"/>
    <lineage>
        <taxon>Bacteria</taxon>
        <taxon>Bacillati</taxon>
        <taxon>Actinomycetota</taxon>
        <taxon>Actinomycetes</taxon>
        <taxon>Propionibacteriales</taxon>
        <taxon>Nocardioidaceae</taxon>
        <taxon>Nocardioides</taxon>
    </lineage>
</organism>
<keyword evidence="11" id="KW-1185">Reference proteome</keyword>
<evidence type="ECO:0000256" key="1">
    <source>
        <dbReference type="ARBA" id="ARBA00004651"/>
    </source>
</evidence>
<feature type="transmembrane region" description="Helical" evidence="7">
    <location>
        <begin position="69"/>
        <end position="89"/>
    </location>
</feature>
<dbReference type="InterPro" id="IPR027417">
    <property type="entry name" value="P-loop_NTPase"/>
</dbReference>
<feature type="transmembrane region" description="Helical" evidence="7">
    <location>
        <begin position="151"/>
        <end position="168"/>
    </location>
</feature>
<reference evidence="10 11" key="1">
    <citation type="submission" date="2024-09" db="EMBL/GenBank/DDBJ databases">
        <authorList>
            <person name="Sun Q."/>
            <person name="Mori K."/>
        </authorList>
    </citation>
    <scope>NUCLEOTIDE SEQUENCE [LARGE SCALE GENOMIC DNA]</scope>
    <source>
        <strain evidence="10 11">JCM 9626</strain>
    </source>
</reference>
<dbReference type="PROSITE" id="PS50893">
    <property type="entry name" value="ABC_TRANSPORTER_2"/>
    <property type="match status" value="1"/>
</dbReference>
<dbReference type="PANTHER" id="PTHR43394:SF1">
    <property type="entry name" value="ATP-BINDING CASSETTE SUB-FAMILY B MEMBER 10, MITOCHONDRIAL"/>
    <property type="match status" value="1"/>
</dbReference>
<comment type="subcellular location">
    <subcellularLocation>
        <location evidence="1">Cell membrane</location>
        <topology evidence="1">Multi-pass membrane protein</topology>
    </subcellularLocation>
</comment>
<dbReference type="PANTHER" id="PTHR43394">
    <property type="entry name" value="ATP-DEPENDENT PERMEASE MDL1, MITOCHONDRIAL"/>
    <property type="match status" value="1"/>
</dbReference>
<proteinExistence type="predicted"/>
<dbReference type="RefSeq" id="WP_140008059.1">
    <property type="nucleotide sequence ID" value="NZ_JBHMDG010000012.1"/>
</dbReference>
<feature type="domain" description="ABC transporter" evidence="8">
    <location>
        <begin position="345"/>
        <end position="579"/>
    </location>
</feature>
<gene>
    <name evidence="10" type="ORF">ACFFRI_09570</name>
</gene>
<dbReference type="Pfam" id="PF00005">
    <property type="entry name" value="ABC_tran"/>
    <property type="match status" value="1"/>
</dbReference>
<accession>A0ABV5K965</accession>
<keyword evidence="4 10" id="KW-0067">ATP-binding</keyword>
<dbReference type="Proteomes" id="UP001589750">
    <property type="component" value="Unassembled WGS sequence"/>
</dbReference>
<evidence type="ECO:0000313" key="11">
    <source>
        <dbReference type="Proteomes" id="UP001589750"/>
    </source>
</evidence>
<protein>
    <submittedName>
        <fullName evidence="10">ABC transporter ATP-binding protein</fullName>
    </submittedName>
</protein>
<evidence type="ECO:0000313" key="10">
    <source>
        <dbReference type="EMBL" id="MFB9313291.1"/>
    </source>
</evidence>
<evidence type="ECO:0000256" key="6">
    <source>
        <dbReference type="ARBA" id="ARBA00023136"/>
    </source>
</evidence>
<sequence>MTTTADLRLPIATAAQARRQLAAAVRPDRRGAIVAVLLLVATTVAGLVIPPALGRLVDLGQAGGPSGDLTAPLVVLGLAVVGQGLFAALGRARLTSVGEGALARLRETVVERALGLPQERLEQGGTGDLVSRVGDDVDRVSDALRQGFPEFLFSALTVALTVVGLGVLDWRFALAGLAAVPFQVLAGRLYVRVSPPLYAAARAAEGERSQQLVETLGGLPTVQALLLGPRHLDRVAARSESARRAHLDAVDKSAWFFCRIHLGELTGTAAVLVMGAVLVGNGSATLGEATAAALYFLRLFDPISALLTLLDEVQSATASLARLAGIAMLEQPEPEGAPAPAAPVLRLRGVRFSYADGAEVLHGVDLDVAAGEHVAVVGSSGAGKTTLAALVAGIHTPSGGTIEVGGSSVTALGRDELARHVTLVSQEVHVFAGTVADDLRLARPEATDDDLVAALAVVGADGWVRALPDGLATRVGSGGAGLTAVQAQQLALARLVLRGAEVAVLDEATAEAGSAGARVLETGMRRALEGRTALLVAHRLTTAAEADRVVVLEHGRVVEVGPPAELAAGDGPYATLWAAWSASRT</sequence>
<keyword evidence="2 7" id="KW-0812">Transmembrane</keyword>
<feature type="domain" description="ABC transmembrane type-1" evidence="9">
    <location>
        <begin position="33"/>
        <end position="315"/>
    </location>
</feature>
<dbReference type="SUPFAM" id="SSF52540">
    <property type="entry name" value="P-loop containing nucleoside triphosphate hydrolases"/>
    <property type="match status" value="1"/>
</dbReference>
<dbReference type="InterPro" id="IPR011527">
    <property type="entry name" value="ABC1_TM_dom"/>
</dbReference>
<dbReference type="SUPFAM" id="SSF90123">
    <property type="entry name" value="ABC transporter transmembrane region"/>
    <property type="match status" value="1"/>
</dbReference>
<comment type="caution">
    <text evidence="10">The sequence shown here is derived from an EMBL/GenBank/DDBJ whole genome shotgun (WGS) entry which is preliminary data.</text>
</comment>
<dbReference type="GO" id="GO:0005524">
    <property type="term" value="F:ATP binding"/>
    <property type="evidence" value="ECO:0007669"/>
    <property type="project" value="UniProtKB-KW"/>
</dbReference>
<dbReference type="Gene3D" id="1.20.1560.10">
    <property type="entry name" value="ABC transporter type 1, transmembrane domain"/>
    <property type="match status" value="1"/>
</dbReference>
<evidence type="ECO:0000256" key="5">
    <source>
        <dbReference type="ARBA" id="ARBA00022989"/>
    </source>
</evidence>
<dbReference type="Gene3D" id="3.40.50.300">
    <property type="entry name" value="P-loop containing nucleotide triphosphate hydrolases"/>
    <property type="match status" value="1"/>
</dbReference>
<evidence type="ECO:0000256" key="7">
    <source>
        <dbReference type="SAM" id="Phobius"/>
    </source>
</evidence>
<keyword evidence="5 7" id="KW-1133">Transmembrane helix</keyword>
<feature type="transmembrane region" description="Helical" evidence="7">
    <location>
        <begin position="31"/>
        <end position="49"/>
    </location>
</feature>
<keyword evidence="6 7" id="KW-0472">Membrane</keyword>
<dbReference type="SMART" id="SM00382">
    <property type="entry name" value="AAA"/>
    <property type="match status" value="1"/>
</dbReference>
<evidence type="ECO:0000256" key="4">
    <source>
        <dbReference type="ARBA" id="ARBA00022840"/>
    </source>
</evidence>
<evidence type="ECO:0000259" key="9">
    <source>
        <dbReference type="PROSITE" id="PS50929"/>
    </source>
</evidence>
<dbReference type="CDD" id="cd07346">
    <property type="entry name" value="ABC_6TM_exporters"/>
    <property type="match status" value="1"/>
</dbReference>
<evidence type="ECO:0000256" key="3">
    <source>
        <dbReference type="ARBA" id="ARBA00022741"/>
    </source>
</evidence>
<dbReference type="InterPro" id="IPR003593">
    <property type="entry name" value="AAA+_ATPase"/>
</dbReference>
<dbReference type="PROSITE" id="PS50929">
    <property type="entry name" value="ABC_TM1F"/>
    <property type="match status" value="1"/>
</dbReference>
<evidence type="ECO:0000256" key="2">
    <source>
        <dbReference type="ARBA" id="ARBA00022692"/>
    </source>
</evidence>
<name>A0ABV5K965_9ACTN</name>
<dbReference type="InterPro" id="IPR003439">
    <property type="entry name" value="ABC_transporter-like_ATP-bd"/>
</dbReference>
<dbReference type="Pfam" id="PF00664">
    <property type="entry name" value="ABC_membrane"/>
    <property type="match status" value="1"/>
</dbReference>
<dbReference type="InterPro" id="IPR039421">
    <property type="entry name" value="Type_1_exporter"/>
</dbReference>
<evidence type="ECO:0000259" key="8">
    <source>
        <dbReference type="PROSITE" id="PS50893"/>
    </source>
</evidence>
<keyword evidence="3" id="KW-0547">Nucleotide-binding</keyword>
<dbReference type="InterPro" id="IPR036640">
    <property type="entry name" value="ABC1_TM_sf"/>
</dbReference>